<dbReference type="EMBL" id="RHHR01000004">
    <property type="protein sequence ID" value="RNB76711.1"/>
    <property type="molecule type" value="Genomic_DNA"/>
</dbReference>
<feature type="region of interest" description="Disordered" evidence="1">
    <location>
        <begin position="242"/>
        <end position="264"/>
    </location>
</feature>
<gene>
    <name evidence="2" type="ORF">EDM52_02125</name>
</gene>
<sequence length="301" mass="35686">MDLKVDYAFKLLFGTQENEPILRAMLNALLKLPKDDRIASLTILNSELLREHETDKQSVLDIYARTEKDEYINIEIQVADKYDMKKRTLYYWSRIYSSQLKKGSLSYGEMKKTITINILDFDLLQETDRYHSTFRLYEDEEKFLLTDVLEVHFVEMPKLLRLWEQQAVNLEENEKERWLLILEADDREDIRRELEAIAMKDPVMKKAFDQWEDLSRDEKTWIEYETRKKAIHDELSAAREAEIRQQRAREEGLAEGRTEGERQKATEVAKNLLAMDMTVEMVAKATGLSVEEIEKLKQQLH</sequence>
<dbReference type="Pfam" id="PF12784">
    <property type="entry name" value="PDDEXK_2"/>
    <property type="match status" value="1"/>
</dbReference>
<dbReference type="InterPro" id="IPR010106">
    <property type="entry name" value="RpnA"/>
</dbReference>
<reference evidence="2 3" key="1">
    <citation type="submission" date="2018-10" db="EMBL/GenBank/DDBJ databases">
        <title>Phylogenomics of Brevibacillus.</title>
        <authorList>
            <person name="Dunlap C."/>
        </authorList>
    </citation>
    <scope>NUCLEOTIDE SEQUENCE [LARGE SCALE GENOMIC DNA]</scope>
    <source>
        <strain evidence="2 3">JCM 12215</strain>
    </source>
</reference>
<keyword evidence="3" id="KW-1185">Reference proteome</keyword>
<dbReference type="PANTHER" id="PTHR41317:SF1">
    <property type="entry name" value="PD-(D_E)XK NUCLEASE FAMILY TRANSPOSASE"/>
    <property type="match status" value="1"/>
</dbReference>
<dbReference type="Proteomes" id="UP000282028">
    <property type="component" value="Unassembled WGS sequence"/>
</dbReference>
<organism evidence="2 3">
    <name type="scientific">Brevibacillus invocatus</name>
    <dbReference type="NCBI Taxonomy" id="173959"/>
    <lineage>
        <taxon>Bacteria</taxon>
        <taxon>Bacillati</taxon>
        <taxon>Bacillota</taxon>
        <taxon>Bacilli</taxon>
        <taxon>Bacillales</taxon>
        <taxon>Paenibacillaceae</taxon>
        <taxon>Brevibacillus</taxon>
    </lineage>
</organism>
<evidence type="ECO:0000256" key="1">
    <source>
        <dbReference type="SAM" id="MobiDB-lite"/>
    </source>
</evidence>
<evidence type="ECO:0000313" key="2">
    <source>
        <dbReference type="EMBL" id="RNB76711.1"/>
    </source>
</evidence>
<dbReference type="PANTHER" id="PTHR41317">
    <property type="entry name" value="PD-(D_E)XK NUCLEASE FAMILY TRANSPOSASE"/>
    <property type="match status" value="1"/>
</dbReference>
<evidence type="ECO:0000313" key="3">
    <source>
        <dbReference type="Proteomes" id="UP000282028"/>
    </source>
</evidence>
<protein>
    <submittedName>
        <fullName evidence="2">Rpn family recombination-promoting nuclease/putative transposase</fullName>
    </submittedName>
</protein>
<comment type="caution">
    <text evidence="2">The sequence shown here is derived from an EMBL/GenBank/DDBJ whole genome shotgun (WGS) entry which is preliminary data.</text>
</comment>
<accession>A0A3M8CMG2</accession>
<dbReference type="NCBIfam" id="TIGR01784">
    <property type="entry name" value="T_den_put_tspse"/>
    <property type="match status" value="1"/>
</dbReference>
<dbReference type="AlphaFoldDB" id="A0A3M8CMG2"/>
<name>A0A3M8CMG2_9BACL</name>
<dbReference type="OrthoDB" id="1097360at2"/>
<proteinExistence type="predicted"/>